<dbReference type="PROSITE" id="PS50011">
    <property type="entry name" value="PROTEIN_KINASE_DOM"/>
    <property type="match status" value="1"/>
</dbReference>
<feature type="domain" description="Protein kinase" evidence="7">
    <location>
        <begin position="1532"/>
        <end position="1783"/>
    </location>
</feature>
<dbReference type="Gene3D" id="3.30.200.20">
    <property type="entry name" value="Phosphorylase Kinase, domain 1"/>
    <property type="match status" value="1"/>
</dbReference>
<protein>
    <recommendedName>
        <fullName evidence="11">Non-specific serine/threonine protein kinase</fullName>
    </recommendedName>
</protein>
<feature type="region of interest" description="Disordered" evidence="6">
    <location>
        <begin position="811"/>
        <end position="841"/>
    </location>
</feature>
<evidence type="ECO:0000256" key="5">
    <source>
        <dbReference type="ARBA" id="ARBA00022840"/>
    </source>
</evidence>
<feature type="compositionally biased region" description="Polar residues" evidence="6">
    <location>
        <begin position="1394"/>
        <end position="1406"/>
    </location>
</feature>
<sequence>MSRLCVPESNQDKVQSAATVKKDTAFYEQISNLVPWQLHMVQIARNPKVRRLPPNLLASEPVQHRAAALLYNTGEIGLESEEVTGVMDTPGARFETPVAYAIFIYGAAPSTSYNPEEDKKPEATLAKQLPSPEEKLQPHQPGYKDITFPEVSDAAVPQWIRSAMKLWYDILLKLVHQAQPYMELDIFDVEFVYQARRFNDRLMLDIVYTKDIAGNTYCFLSQVDDGTTYHVMSYLENRSEQEVTHCLVSGWFRFFGYPDEMLLDAEGAMKGWNFEQMAAQAGVRVRFVSSDAHYQLGKRNATEMEQIANLATFAKNTLARKSGASPCQWVFGRAPRVLGALLSEPEAIEAKQASHVEKEQTMERNSADGEGSVEGYRQGLVIGIDPGLCRFPVNKYAASKARRISAGSMPTPSINVEMDQQLYKIVWHLTLLDSRYYHRFHNSQNFQLLRNQGHQHCKRLRTFQHCQRNRTPAGQYHPEKYKYAPAGHALVALVDKLVMTFSPEIGKGRRPSIETYRGTSTKRTAIQIDLVHQLNPHNQLQQTPNFQNYHLYQILIWTPSTCRTGLMKQQNNMLSNKPARSTTSATSNGLVQLCSQITESMMLPDNNDLDDLHDQEAYVLEVGQVHQDYPINYQYHKQVFSVATKDAEGNWQWEKIFDGINVSPDTADMLFGNNNDNYTDDIEDNKVDSKKVIIEHQLKRQPQHVRHHLLRQPGDRRVRHWLHRHGRHCVHLTGSDGNPPELPTYFQHNNFAQAYHTMVNNLAITDGTHEDNIVMDDVFYHKQCGKPSWCEVKPSTSPTVASVFNVSSIENQEVITGPESSDDEDGGEGETSSRAAKQALKRETPWRAIPEKDIKGFVQAVVGMEEVVKLQGEPDTERPVCIYMKPPADPVSRQAVPEWRDPDLVYQLTAPVYGQANAPRRWYLHVLRILTELQWERHSLDPCCFLQRRDGAVVSILGVHVDDIICACLPGWDELLERVRKSFKWGSECEKDDFIFVGRRIARQADNGYTIDQVHYVADIILTKIKMDPSEKLSDHPELITEFRSGIGSLQWMAGTTRGDLAADTSLLQKSPQELTVQDLLSVNKVLKYVKATANTFIKVNPIPVEELVFVAYGDSGWANAPGNKSQGGLAILATDKRALHETRAASLLEWKSYRHQRVLRSTLAAEAASLDRAHDVGMYMACSFSEMTDANYKAAEKGIPIYEVIPVTDARSHAIHRLSTSFREKRVEIDVASLRESCRNLRWVPTEKQHADALTKSCPKLRDAFRQWMMAPTVTLVDSKSPEDPEPGNEKWRKELAEAQGSVFEGLPSASAADVAWDQHHASQFTPRGQNRMPDVGRLAAAQVSLALREREAGRDEESTGTITPPEEKPPPGKAAEGARAGPRCAAMEPTEAVNTSSMEKTLSVPSRMPSITVPTSHLTAASSPVDIPLPTQMPTTPPPPAAEEEMIVPRSSAGLPSSAAPASPSDGLPSPFVPSPDLEVEPPDEPEDALGKLLEGGLFSNTKLQKWQANPAPAQPSIFCKPAVNRCDLEQRVARLGVGGFGLVTLEADRAGNLYALKAVSKGLLAACQLEGQALREKRVMKMLRTPFVVRLIGTFNMQEHVGYLLEACLGGELFATYERLKLYGNEVCARFYLACATEALDHMHGMNILYRDLKMENLLLDSKGYCKVADFGVAKCSSGRTFTVAGTPVYMAPEVFGGQTGYTKLCDWWSLGVLLFELLSGVTPFDNGEGCLHETERLVKQGVSDFPAMSAEAQNCISQLCRQVPEDRLRVPELRRHGFFQLQQFDWQGLKELRIEPPFVPQAMDGLANFRRCDEEPDAMPYQVTNAALEMGFEFFEWDVDVDPCDLAAFFIESLRGGATSITASSWQL</sequence>
<gene>
    <name evidence="9" type="ORF">EVOR1521_LOCUS18194</name>
</gene>
<evidence type="ECO:0008006" key="11">
    <source>
        <dbReference type="Google" id="ProtNLM"/>
    </source>
</evidence>
<evidence type="ECO:0000256" key="4">
    <source>
        <dbReference type="ARBA" id="ARBA00022777"/>
    </source>
</evidence>
<proteinExistence type="predicted"/>
<evidence type="ECO:0000313" key="10">
    <source>
        <dbReference type="Proteomes" id="UP001178507"/>
    </source>
</evidence>
<feature type="compositionally biased region" description="Acidic residues" evidence="6">
    <location>
        <begin position="1480"/>
        <end position="1489"/>
    </location>
</feature>
<dbReference type="GO" id="GO:0004674">
    <property type="term" value="F:protein serine/threonine kinase activity"/>
    <property type="evidence" value="ECO:0007669"/>
    <property type="project" value="UniProtKB-KW"/>
</dbReference>
<keyword evidence="2" id="KW-0808">Transferase</keyword>
<evidence type="ECO:0000256" key="6">
    <source>
        <dbReference type="SAM" id="MobiDB-lite"/>
    </source>
</evidence>
<evidence type="ECO:0000259" key="7">
    <source>
        <dbReference type="PROSITE" id="PS50011"/>
    </source>
</evidence>
<feature type="compositionally biased region" description="Low complexity" evidence="6">
    <location>
        <begin position="1375"/>
        <end position="1385"/>
    </location>
</feature>
<dbReference type="Proteomes" id="UP001178507">
    <property type="component" value="Unassembled WGS sequence"/>
</dbReference>
<dbReference type="PROSITE" id="PS51285">
    <property type="entry name" value="AGC_KINASE_CTER"/>
    <property type="match status" value="1"/>
</dbReference>
<evidence type="ECO:0000313" key="9">
    <source>
        <dbReference type="EMBL" id="CAJ1393294.1"/>
    </source>
</evidence>
<dbReference type="Gene3D" id="1.10.510.10">
    <property type="entry name" value="Transferase(Phosphotransferase) domain 1"/>
    <property type="match status" value="1"/>
</dbReference>
<dbReference type="GO" id="GO:0005524">
    <property type="term" value="F:ATP binding"/>
    <property type="evidence" value="ECO:0007669"/>
    <property type="project" value="UniProtKB-KW"/>
</dbReference>
<dbReference type="InterPro" id="IPR011009">
    <property type="entry name" value="Kinase-like_dom_sf"/>
</dbReference>
<dbReference type="SUPFAM" id="SSF53098">
    <property type="entry name" value="Ribonuclease H-like"/>
    <property type="match status" value="1"/>
</dbReference>
<keyword evidence="10" id="KW-1185">Reference proteome</keyword>
<dbReference type="InterPro" id="IPR013103">
    <property type="entry name" value="RVT_2"/>
</dbReference>
<dbReference type="InterPro" id="IPR000719">
    <property type="entry name" value="Prot_kinase_dom"/>
</dbReference>
<name>A0AA36IV30_9DINO</name>
<feature type="domain" description="AGC-kinase C-terminal" evidence="8">
    <location>
        <begin position="1786"/>
        <end position="1851"/>
    </location>
</feature>
<dbReference type="SUPFAM" id="SSF56112">
    <property type="entry name" value="Protein kinase-like (PK-like)"/>
    <property type="match status" value="1"/>
</dbReference>
<evidence type="ECO:0000256" key="1">
    <source>
        <dbReference type="ARBA" id="ARBA00022527"/>
    </source>
</evidence>
<feature type="compositionally biased region" description="Low complexity" evidence="6">
    <location>
        <begin position="1453"/>
        <end position="1472"/>
    </location>
</feature>
<comment type="caution">
    <text evidence="9">The sequence shown here is derived from an EMBL/GenBank/DDBJ whole genome shotgun (WGS) entry which is preliminary data.</text>
</comment>
<reference evidence="9" key="1">
    <citation type="submission" date="2023-08" db="EMBL/GenBank/DDBJ databases">
        <authorList>
            <person name="Chen Y."/>
            <person name="Shah S."/>
            <person name="Dougan E. K."/>
            <person name="Thang M."/>
            <person name="Chan C."/>
        </authorList>
    </citation>
    <scope>NUCLEOTIDE SEQUENCE</scope>
</reference>
<keyword evidence="1" id="KW-0723">Serine/threonine-protein kinase</keyword>
<feature type="region of interest" description="Disordered" evidence="6">
    <location>
        <begin position="1349"/>
        <end position="1489"/>
    </location>
</feature>
<feature type="compositionally biased region" description="Basic and acidic residues" evidence="6">
    <location>
        <begin position="1349"/>
        <end position="1359"/>
    </location>
</feature>
<organism evidence="9 10">
    <name type="scientific">Effrenium voratum</name>
    <dbReference type="NCBI Taxonomy" id="2562239"/>
    <lineage>
        <taxon>Eukaryota</taxon>
        <taxon>Sar</taxon>
        <taxon>Alveolata</taxon>
        <taxon>Dinophyceae</taxon>
        <taxon>Suessiales</taxon>
        <taxon>Symbiodiniaceae</taxon>
        <taxon>Effrenium</taxon>
    </lineage>
</organism>
<dbReference type="GO" id="GO:0003676">
    <property type="term" value="F:nucleic acid binding"/>
    <property type="evidence" value="ECO:0007669"/>
    <property type="project" value="InterPro"/>
</dbReference>
<dbReference type="PANTHER" id="PTHR24353">
    <property type="entry name" value="CYCLIC NUCLEOTIDE-DEPENDENT PROTEIN KINASE"/>
    <property type="match status" value="1"/>
</dbReference>
<evidence type="ECO:0000259" key="8">
    <source>
        <dbReference type="PROSITE" id="PS51285"/>
    </source>
</evidence>
<dbReference type="InterPro" id="IPR000961">
    <property type="entry name" value="AGC-kinase_C"/>
</dbReference>
<evidence type="ECO:0000256" key="3">
    <source>
        <dbReference type="ARBA" id="ARBA00022741"/>
    </source>
</evidence>
<dbReference type="PROSITE" id="PS00108">
    <property type="entry name" value="PROTEIN_KINASE_ST"/>
    <property type="match status" value="1"/>
</dbReference>
<keyword evidence="4" id="KW-0418">Kinase</keyword>
<dbReference type="SMART" id="SM00220">
    <property type="entry name" value="S_TKc"/>
    <property type="match status" value="1"/>
</dbReference>
<dbReference type="Pfam" id="PF00069">
    <property type="entry name" value="Pkinase"/>
    <property type="match status" value="1"/>
</dbReference>
<dbReference type="Gene3D" id="3.30.420.10">
    <property type="entry name" value="Ribonuclease H-like superfamily/Ribonuclease H"/>
    <property type="match status" value="1"/>
</dbReference>
<dbReference type="InterPro" id="IPR008271">
    <property type="entry name" value="Ser/Thr_kinase_AS"/>
</dbReference>
<keyword evidence="3" id="KW-0547">Nucleotide-binding</keyword>
<dbReference type="InterPro" id="IPR012337">
    <property type="entry name" value="RNaseH-like_sf"/>
</dbReference>
<dbReference type="PANTHER" id="PTHR24353:SF147">
    <property type="entry name" value="CGMP-DEPENDENT SERINE_THREONIN PROTEIN KINASE-RELATED"/>
    <property type="match status" value="1"/>
</dbReference>
<evidence type="ECO:0000256" key="2">
    <source>
        <dbReference type="ARBA" id="ARBA00022679"/>
    </source>
</evidence>
<dbReference type="Pfam" id="PF07727">
    <property type="entry name" value="RVT_2"/>
    <property type="match status" value="1"/>
</dbReference>
<keyword evidence="5" id="KW-0067">ATP-binding</keyword>
<dbReference type="InterPro" id="IPR036397">
    <property type="entry name" value="RNaseH_sf"/>
</dbReference>
<accession>A0AA36IV30</accession>
<feature type="compositionally biased region" description="Polar residues" evidence="6">
    <location>
        <begin position="1414"/>
        <end position="1424"/>
    </location>
</feature>
<dbReference type="EMBL" id="CAUJNA010002524">
    <property type="protein sequence ID" value="CAJ1393294.1"/>
    <property type="molecule type" value="Genomic_DNA"/>
</dbReference>